<evidence type="ECO:0000259" key="7">
    <source>
        <dbReference type="Pfam" id="PF04138"/>
    </source>
</evidence>
<keyword evidence="4 6" id="KW-1133">Transmembrane helix</keyword>
<evidence type="ECO:0000256" key="1">
    <source>
        <dbReference type="ARBA" id="ARBA00004141"/>
    </source>
</evidence>
<dbReference type="PANTHER" id="PTHR38459:SF1">
    <property type="entry name" value="PROPHAGE BACTOPRENOL-LINKED GLUCOSE TRANSLOCASE HOMOLOG"/>
    <property type="match status" value="1"/>
</dbReference>
<dbReference type="InterPro" id="IPR051401">
    <property type="entry name" value="GtrA_CellWall_Glycosyl"/>
</dbReference>
<evidence type="ECO:0000256" key="3">
    <source>
        <dbReference type="ARBA" id="ARBA00022692"/>
    </source>
</evidence>
<protein>
    <submittedName>
        <fullName evidence="8">GtrA family protein</fullName>
    </submittedName>
</protein>
<dbReference type="Pfam" id="PF04138">
    <property type="entry name" value="GtrA_DPMS_TM"/>
    <property type="match status" value="1"/>
</dbReference>
<feature type="transmembrane region" description="Helical" evidence="6">
    <location>
        <begin position="70"/>
        <end position="88"/>
    </location>
</feature>
<dbReference type="InterPro" id="IPR007267">
    <property type="entry name" value="GtrA_DPMS_TM"/>
</dbReference>
<evidence type="ECO:0000313" key="9">
    <source>
        <dbReference type="Proteomes" id="UP001595960"/>
    </source>
</evidence>
<dbReference type="RefSeq" id="WP_204393203.1">
    <property type="nucleotide sequence ID" value="NZ_JAFBBW010000001.1"/>
</dbReference>
<evidence type="ECO:0000313" key="8">
    <source>
        <dbReference type="EMBL" id="MFC4829466.1"/>
    </source>
</evidence>
<dbReference type="PANTHER" id="PTHR38459">
    <property type="entry name" value="PROPHAGE BACTOPRENOL-LINKED GLUCOSE TRANSLOCASE HOMOLOG"/>
    <property type="match status" value="1"/>
</dbReference>
<sequence length="133" mass="14431">MSGVGRYLLAGLLAFAVDFGLLFVLRDVLGWPTAWAAGVAFLVSFAFTYTIQRTLGFMSHAPHGRALVRYTILVAVNTVATAVIVSLIDQTAAGWAIGKVVATAATTVWNYFAYRWWVFAADRPTDSPSVREA</sequence>
<keyword evidence="5 6" id="KW-0472">Membrane</keyword>
<reference evidence="9" key="1">
    <citation type="journal article" date="2019" name="Int. J. Syst. Evol. Microbiol.">
        <title>The Global Catalogue of Microorganisms (GCM) 10K type strain sequencing project: providing services to taxonomists for standard genome sequencing and annotation.</title>
        <authorList>
            <consortium name="The Broad Institute Genomics Platform"/>
            <consortium name="The Broad Institute Genome Sequencing Center for Infectious Disease"/>
            <person name="Wu L."/>
            <person name="Ma J."/>
        </authorList>
    </citation>
    <scope>NUCLEOTIDE SEQUENCE [LARGE SCALE GENOMIC DNA]</scope>
    <source>
        <strain evidence="9">CGMCC 1.12192</strain>
    </source>
</reference>
<comment type="subcellular location">
    <subcellularLocation>
        <location evidence="1">Membrane</location>
        <topology evidence="1">Multi-pass membrane protein</topology>
    </subcellularLocation>
</comment>
<feature type="transmembrane region" description="Helical" evidence="6">
    <location>
        <begin position="94"/>
        <end position="114"/>
    </location>
</feature>
<evidence type="ECO:0000256" key="5">
    <source>
        <dbReference type="ARBA" id="ARBA00023136"/>
    </source>
</evidence>
<keyword evidence="9" id="KW-1185">Reference proteome</keyword>
<evidence type="ECO:0000256" key="4">
    <source>
        <dbReference type="ARBA" id="ARBA00022989"/>
    </source>
</evidence>
<organism evidence="8 9">
    <name type="scientific">Agromyces aurantiacus</name>
    <dbReference type="NCBI Taxonomy" id="165814"/>
    <lineage>
        <taxon>Bacteria</taxon>
        <taxon>Bacillati</taxon>
        <taxon>Actinomycetota</taxon>
        <taxon>Actinomycetes</taxon>
        <taxon>Micrococcales</taxon>
        <taxon>Microbacteriaceae</taxon>
        <taxon>Agromyces</taxon>
    </lineage>
</organism>
<gene>
    <name evidence="8" type="ORF">ACFPER_11735</name>
</gene>
<feature type="transmembrane region" description="Helical" evidence="6">
    <location>
        <begin position="7"/>
        <end position="25"/>
    </location>
</feature>
<comment type="caution">
    <text evidence="8">The sequence shown here is derived from an EMBL/GenBank/DDBJ whole genome shotgun (WGS) entry which is preliminary data.</text>
</comment>
<comment type="similarity">
    <text evidence="2">Belongs to the GtrA family.</text>
</comment>
<evidence type="ECO:0000256" key="2">
    <source>
        <dbReference type="ARBA" id="ARBA00009399"/>
    </source>
</evidence>
<feature type="domain" description="GtrA/DPMS transmembrane" evidence="7">
    <location>
        <begin position="6"/>
        <end position="119"/>
    </location>
</feature>
<feature type="transmembrane region" description="Helical" evidence="6">
    <location>
        <begin position="31"/>
        <end position="49"/>
    </location>
</feature>
<dbReference type="EMBL" id="JBHSJC010000001">
    <property type="protein sequence ID" value="MFC4829466.1"/>
    <property type="molecule type" value="Genomic_DNA"/>
</dbReference>
<proteinExistence type="inferred from homology"/>
<name>A0ABV9R5Q4_9MICO</name>
<dbReference type="Proteomes" id="UP001595960">
    <property type="component" value="Unassembled WGS sequence"/>
</dbReference>
<keyword evidence="3 6" id="KW-0812">Transmembrane</keyword>
<evidence type="ECO:0000256" key="6">
    <source>
        <dbReference type="SAM" id="Phobius"/>
    </source>
</evidence>
<accession>A0ABV9R5Q4</accession>